<name>A0A8J2VLU0_9BACL</name>
<evidence type="ECO:0000256" key="1">
    <source>
        <dbReference type="SAM" id="Phobius"/>
    </source>
</evidence>
<protein>
    <recommendedName>
        <fullName evidence="4">Natural resistance-associated macrophage protein</fullName>
    </recommendedName>
</protein>
<gene>
    <name evidence="2" type="ORF">GCM10011571_32410</name>
</gene>
<dbReference type="Proteomes" id="UP000625210">
    <property type="component" value="Unassembled WGS sequence"/>
</dbReference>
<comment type="caution">
    <text evidence="2">The sequence shown here is derived from an EMBL/GenBank/DDBJ whole genome shotgun (WGS) entry which is preliminary data.</text>
</comment>
<keyword evidence="1" id="KW-0472">Membrane</keyword>
<evidence type="ECO:0000313" key="3">
    <source>
        <dbReference type="Proteomes" id="UP000625210"/>
    </source>
</evidence>
<feature type="transmembrane region" description="Helical" evidence="1">
    <location>
        <begin position="95"/>
        <end position="114"/>
    </location>
</feature>
<feature type="transmembrane region" description="Helical" evidence="1">
    <location>
        <begin position="37"/>
        <end position="55"/>
    </location>
</feature>
<dbReference type="EMBL" id="BMHQ01000015">
    <property type="protein sequence ID" value="GGE27755.1"/>
    <property type="molecule type" value="Genomic_DNA"/>
</dbReference>
<keyword evidence="1" id="KW-0812">Transmembrane</keyword>
<sequence>MGAWNGLSYLFADFVRILKGIPQEKAGSYLSETSRPYRGYLLWITFPPLLLLFIGEPFGLVIAYGVLGALFMPFLAITLLWLLNSKRVEKPYRNGWITNTLLVACVLLFVVLAFQEISELLNK</sequence>
<dbReference type="AlphaFoldDB" id="A0A8J2VLU0"/>
<reference evidence="2" key="2">
    <citation type="submission" date="2020-09" db="EMBL/GenBank/DDBJ databases">
        <authorList>
            <person name="Sun Q."/>
            <person name="Zhou Y."/>
        </authorList>
    </citation>
    <scope>NUCLEOTIDE SEQUENCE</scope>
    <source>
        <strain evidence="2">CGMCC 1.15179</strain>
    </source>
</reference>
<reference evidence="2" key="1">
    <citation type="journal article" date="2014" name="Int. J. Syst. Evol. Microbiol.">
        <title>Complete genome sequence of Corynebacterium casei LMG S-19264T (=DSM 44701T), isolated from a smear-ripened cheese.</title>
        <authorList>
            <consortium name="US DOE Joint Genome Institute (JGI-PGF)"/>
            <person name="Walter F."/>
            <person name="Albersmeier A."/>
            <person name="Kalinowski J."/>
            <person name="Ruckert C."/>
        </authorList>
    </citation>
    <scope>NUCLEOTIDE SEQUENCE</scope>
    <source>
        <strain evidence="2">CGMCC 1.15179</strain>
    </source>
</reference>
<proteinExistence type="predicted"/>
<organism evidence="2 3">
    <name type="scientific">Marinithermofilum abyssi</name>
    <dbReference type="NCBI Taxonomy" id="1571185"/>
    <lineage>
        <taxon>Bacteria</taxon>
        <taxon>Bacillati</taxon>
        <taxon>Bacillota</taxon>
        <taxon>Bacilli</taxon>
        <taxon>Bacillales</taxon>
        <taxon>Thermoactinomycetaceae</taxon>
        <taxon>Marinithermofilum</taxon>
    </lineage>
</organism>
<keyword evidence="1" id="KW-1133">Transmembrane helix</keyword>
<evidence type="ECO:0008006" key="4">
    <source>
        <dbReference type="Google" id="ProtNLM"/>
    </source>
</evidence>
<feature type="transmembrane region" description="Helical" evidence="1">
    <location>
        <begin position="61"/>
        <end position="83"/>
    </location>
</feature>
<keyword evidence="3" id="KW-1185">Reference proteome</keyword>
<accession>A0A8J2VLU0</accession>
<evidence type="ECO:0000313" key="2">
    <source>
        <dbReference type="EMBL" id="GGE27755.1"/>
    </source>
</evidence>